<evidence type="ECO:0000313" key="2">
    <source>
        <dbReference type="EMBL" id="MED6143712.1"/>
    </source>
</evidence>
<keyword evidence="3" id="KW-1185">Reference proteome</keyword>
<sequence length="329" mass="35811">MDEDLCWVGPPAGNGKWGRGKKRGPTTLTDPGWPVLGAASEKRRRFFSCFLSLPSKPSTCLSYYKFCPSVLIKVRRKSLPFPSKLRHCGRSRLKVCLIVEHLEEVNRPSQLRSSESQPHLFRCEGLAYGGYIFCSSHFPPPWRAGSEPTRLRGDDGICELIDYLRMNRVSEFHLYWDHVIEEPIFADDADGVNDGNQGGDVQGGFDAAGLNDVNQGGLNAGNDVGDGFAGMGGIGEADLGGHNGVGNASPIILDETSSSSDDGYESADDETYKPLPDWKDDTSSDSDNEALKKRKVDEAHISGMFAGTQGSFEGGESGYITEELCHAHV</sequence>
<reference evidence="2 3" key="1">
    <citation type="journal article" date="2023" name="Plants (Basel)">
        <title>Bridging the Gap: Combining Genomics and Transcriptomics Approaches to Understand Stylosanthes scabra, an Orphan Legume from the Brazilian Caatinga.</title>
        <authorList>
            <person name="Ferreira-Neto J.R.C."/>
            <person name="da Silva M.D."/>
            <person name="Binneck E."/>
            <person name="de Melo N.F."/>
            <person name="da Silva R.H."/>
            <person name="de Melo A.L.T.M."/>
            <person name="Pandolfi V."/>
            <person name="Bustamante F.O."/>
            <person name="Brasileiro-Vidal A.C."/>
            <person name="Benko-Iseppon A.M."/>
        </authorList>
    </citation>
    <scope>NUCLEOTIDE SEQUENCE [LARGE SCALE GENOMIC DNA]</scope>
    <source>
        <tissue evidence="2">Leaves</tissue>
    </source>
</reference>
<dbReference type="EMBL" id="JASCZI010090639">
    <property type="protein sequence ID" value="MED6143712.1"/>
    <property type="molecule type" value="Genomic_DNA"/>
</dbReference>
<evidence type="ECO:0000256" key="1">
    <source>
        <dbReference type="SAM" id="MobiDB-lite"/>
    </source>
</evidence>
<accession>A0ABU6T4U5</accession>
<proteinExistence type="predicted"/>
<name>A0ABU6T4U5_9FABA</name>
<dbReference type="Proteomes" id="UP001341840">
    <property type="component" value="Unassembled WGS sequence"/>
</dbReference>
<gene>
    <name evidence="2" type="ORF">PIB30_008352</name>
</gene>
<feature type="compositionally biased region" description="Basic and acidic residues" evidence="1">
    <location>
        <begin position="270"/>
        <end position="282"/>
    </location>
</feature>
<comment type="caution">
    <text evidence="2">The sequence shown here is derived from an EMBL/GenBank/DDBJ whole genome shotgun (WGS) entry which is preliminary data.</text>
</comment>
<evidence type="ECO:0000313" key="3">
    <source>
        <dbReference type="Proteomes" id="UP001341840"/>
    </source>
</evidence>
<feature type="compositionally biased region" description="Basic and acidic residues" evidence="1">
    <location>
        <begin position="289"/>
        <end position="298"/>
    </location>
</feature>
<organism evidence="2 3">
    <name type="scientific">Stylosanthes scabra</name>
    <dbReference type="NCBI Taxonomy" id="79078"/>
    <lineage>
        <taxon>Eukaryota</taxon>
        <taxon>Viridiplantae</taxon>
        <taxon>Streptophyta</taxon>
        <taxon>Embryophyta</taxon>
        <taxon>Tracheophyta</taxon>
        <taxon>Spermatophyta</taxon>
        <taxon>Magnoliopsida</taxon>
        <taxon>eudicotyledons</taxon>
        <taxon>Gunneridae</taxon>
        <taxon>Pentapetalae</taxon>
        <taxon>rosids</taxon>
        <taxon>fabids</taxon>
        <taxon>Fabales</taxon>
        <taxon>Fabaceae</taxon>
        <taxon>Papilionoideae</taxon>
        <taxon>50 kb inversion clade</taxon>
        <taxon>dalbergioids sensu lato</taxon>
        <taxon>Dalbergieae</taxon>
        <taxon>Pterocarpus clade</taxon>
        <taxon>Stylosanthes</taxon>
    </lineage>
</organism>
<protein>
    <submittedName>
        <fullName evidence="2">Uncharacterized protein</fullName>
    </submittedName>
</protein>
<feature type="region of interest" description="Disordered" evidence="1">
    <location>
        <begin position="246"/>
        <end position="298"/>
    </location>
</feature>